<dbReference type="AlphaFoldDB" id="A0A212AMZ8"/>
<dbReference type="InterPro" id="IPR040824">
    <property type="entry name" value="LPD3"/>
</dbReference>
<protein>
    <recommendedName>
        <fullName evidence="2">Large polyvalent protein-associated domain-containing protein</fullName>
    </recommendedName>
</protein>
<dbReference type="STRING" id="366616.CG51_02140"/>
<name>A0A212AMZ8_9RHOB</name>
<proteinExistence type="predicted"/>
<evidence type="ECO:0000313" key="4">
    <source>
        <dbReference type="EMBL" id="OWJ82839.1"/>
    </source>
</evidence>
<comment type="caution">
    <text evidence="4">The sequence shown here is derived from an EMBL/GenBank/DDBJ whole genome shotgun (WGS) entry which is preliminary data.</text>
</comment>
<dbReference type="EMBL" id="NIPV01000117">
    <property type="protein sequence ID" value="OWJ71138.1"/>
    <property type="molecule type" value="Genomic_DNA"/>
</dbReference>
<feature type="region of interest" description="Disordered" evidence="1">
    <location>
        <begin position="104"/>
        <end position="134"/>
    </location>
</feature>
<evidence type="ECO:0000313" key="5">
    <source>
        <dbReference type="Proteomes" id="UP000196640"/>
    </source>
</evidence>
<gene>
    <name evidence="4" type="ORF">CDV52_12605</name>
    <name evidence="3" type="ORF">CDV53_19770</name>
</gene>
<dbReference type="Pfam" id="PF18798">
    <property type="entry name" value="LPD3"/>
    <property type="match status" value="1"/>
</dbReference>
<evidence type="ECO:0000256" key="1">
    <source>
        <dbReference type="SAM" id="MobiDB-lite"/>
    </source>
</evidence>
<evidence type="ECO:0000259" key="2">
    <source>
        <dbReference type="Pfam" id="PF18798"/>
    </source>
</evidence>
<dbReference type="Proteomes" id="UP000196640">
    <property type="component" value="Unassembled WGS sequence"/>
</dbReference>
<sequence>MWYRDHLVGTEVVNADTGWTIGFQTRGAKNIGGRQGPDLYRIVPAIKEILEKGMLIRTEQDTKGREKLVEAWHTFAARVLLDGAEKDVIVKVRKTAQGRFHYDISKDWGDGAKFSRTSATDRSQSYGLEDTPPS</sequence>
<reference evidence="5 6" key="1">
    <citation type="submission" date="2016-11" db="EMBL/GenBank/DDBJ databases">
        <title>Comparison of Traditional DNA-DNA Hybridization with In Silico Genomic Analysis.</title>
        <authorList>
            <person name="Nicholson A.C."/>
            <person name="Sammons S."/>
            <person name="Humrighouse B.W."/>
            <person name="Graziano J."/>
            <person name="Lasker B."/>
            <person name="Whitney A.M."/>
            <person name="Mcquiston J.R."/>
        </authorList>
    </citation>
    <scope>NUCLEOTIDE SEQUENCE [LARGE SCALE GENOMIC DNA]</scope>
    <source>
        <strain evidence="3 6">H1892</strain>
        <strain evidence="4 5">H2381</strain>
    </source>
</reference>
<dbReference type="Proteomes" id="UP000214673">
    <property type="component" value="Unassembled WGS sequence"/>
</dbReference>
<dbReference type="EMBL" id="NIPX01000023">
    <property type="protein sequence ID" value="OWJ82839.1"/>
    <property type="molecule type" value="Genomic_DNA"/>
</dbReference>
<feature type="compositionally biased region" description="Polar residues" evidence="1">
    <location>
        <begin position="115"/>
        <end position="126"/>
    </location>
</feature>
<evidence type="ECO:0000313" key="6">
    <source>
        <dbReference type="Proteomes" id="UP000214673"/>
    </source>
</evidence>
<organism evidence="4 5">
    <name type="scientific">Haematobacter missouriensis</name>
    <dbReference type="NCBI Taxonomy" id="366616"/>
    <lineage>
        <taxon>Bacteria</taxon>
        <taxon>Pseudomonadati</taxon>
        <taxon>Pseudomonadota</taxon>
        <taxon>Alphaproteobacteria</taxon>
        <taxon>Rhodobacterales</taxon>
        <taxon>Paracoccaceae</taxon>
        <taxon>Haematobacter</taxon>
    </lineage>
</organism>
<evidence type="ECO:0000313" key="3">
    <source>
        <dbReference type="EMBL" id="OWJ71138.1"/>
    </source>
</evidence>
<accession>A0A212AMZ8</accession>
<feature type="domain" description="Large polyvalent protein-associated" evidence="2">
    <location>
        <begin position="2"/>
        <end position="102"/>
    </location>
</feature>
<keyword evidence="6" id="KW-1185">Reference proteome</keyword>